<name>A0A0L6ZCR0_9CLOT</name>
<dbReference type="EMBL" id="LHUR01000012">
    <property type="protein sequence ID" value="KOA20764.1"/>
    <property type="molecule type" value="Genomic_DNA"/>
</dbReference>
<keyword evidence="2" id="KW-1185">Reference proteome</keyword>
<comment type="caution">
    <text evidence="1">The sequence shown here is derived from an EMBL/GenBank/DDBJ whole genome shotgun (WGS) entry which is preliminary data.</text>
</comment>
<proteinExistence type="predicted"/>
<dbReference type="PATRIC" id="fig|1121318.3.peg.911"/>
<evidence type="ECO:0000313" key="2">
    <source>
        <dbReference type="Proteomes" id="UP000037043"/>
    </source>
</evidence>
<dbReference type="AlphaFoldDB" id="A0A0L6ZCR0"/>
<reference evidence="2" key="1">
    <citation type="submission" date="2015-08" db="EMBL/GenBank/DDBJ databases">
        <title>Genome sequence of the strict anaerobe Clostridium homopropionicum LuHBu1 (DSM 5847T).</title>
        <authorList>
            <person name="Poehlein A."/>
            <person name="Beck M."/>
            <person name="Schiel-Bengelsdorf B."/>
            <person name="Bengelsdorf F.R."/>
            <person name="Daniel R."/>
            <person name="Duerre P."/>
        </authorList>
    </citation>
    <scope>NUCLEOTIDE SEQUENCE [LARGE SCALE GENOMIC DNA]</scope>
    <source>
        <strain evidence="2">DSM 5847</strain>
    </source>
</reference>
<sequence length="31" mass="3520">MEGGPLSRRSEKTLKFNSNIEEISLNLKVDN</sequence>
<protein>
    <submittedName>
        <fullName evidence="1">Uncharacterized protein</fullName>
    </submittedName>
</protein>
<accession>A0A0L6ZCR0</accession>
<organism evidence="1 2">
    <name type="scientific">Clostridium homopropionicum DSM 5847</name>
    <dbReference type="NCBI Taxonomy" id="1121318"/>
    <lineage>
        <taxon>Bacteria</taxon>
        <taxon>Bacillati</taxon>
        <taxon>Bacillota</taxon>
        <taxon>Clostridia</taxon>
        <taxon>Eubacteriales</taxon>
        <taxon>Clostridiaceae</taxon>
        <taxon>Clostridium</taxon>
    </lineage>
</organism>
<gene>
    <name evidence="1" type="ORF">CLHOM_09060</name>
</gene>
<evidence type="ECO:0000313" key="1">
    <source>
        <dbReference type="EMBL" id="KOA20764.1"/>
    </source>
</evidence>
<dbReference type="Proteomes" id="UP000037043">
    <property type="component" value="Unassembled WGS sequence"/>
</dbReference>